<name>A4CHT2_ROBBH</name>
<evidence type="ECO:0000313" key="2">
    <source>
        <dbReference type="EMBL" id="EAR16490.1"/>
    </source>
</evidence>
<dbReference type="HOGENOM" id="CLU_2901397_0_0_10"/>
<reference evidence="2 3" key="1">
    <citation type="journal article" date="2009" name="J. Bacteriol.">
        <title>Complete genome sequence of Robiginitalea biformata HTCC2501.</title>
        <authorList>
            <person name="Oh H.M."/>
            <person name="Giovannoni S.J."/>
            <person name="Lee K."/>
            <person name="Ferriera S."/>
            <person name="Johnson J."/>
            <person name="Cho J.C."/>
        </authorList>
    </citation>
    <scope>NUCLEOTIDE SEQUENCE [LARGE SCALE GENOMIC DNA]</scope>
    <source>
        <strain evidence="3">ATCC BAA-864 / HTCC2501 / KCTC 12146</strain>
    </source>
</reference>
<protein>
    <submittedName>
        <fullName evidence="2">Uncharacterized protein</fullName>
    </submittedName>
</protein>
<feature type="region of interest" description="Disordered" evidence="1">
    <location>
        <begin position="1"/>
        <end position="20"/>
    </location>
</feature>
<accession>A4CHT2</accession>
<evidence type="ECO:0000313" key="3">
    <source>
        <dbReference type="Proteomes" id="UP000009049"/>
    </source>
</evidence>
<organism evidence="2 3">
    <name type="scientific">Robiginitalea biformata (strain ATCC BAA-864 / DSM 15991 / KCTC 12146 / HTCC2501)</name>
    <dbReference type="NCBI Taxonomy" id="313596"/>
    <lineage>
        <taxon>Bacteria</taxon>
        <taxon>Pseudomonadati</taxon>
        <taxon>Bacteroidota</taxon>
        <taxon>Flavobacteriia</taxon>
        <taxon>Flavobacteriales</taxon>
        <taxon>Flavobacteriaceae</taxon>
        <taxon>Robiginitalea</taxon>
    </lineage>
</organism>
<gene>
    <name evidence="2" type="ordered locus">RB2501_06310</name>
</gene>
<sequence>MHLLIRASKKEGQDEDAERNGVTSGWFHLTQVFCPNRIYLAGGNSGNGPVAGNAGFRDENSF</sequence>
<keyword evidence="3" id="KW-1185">Reference proteome</keyword>
<dbReference type="KEGG" id="rbi:RB2501_06310"/>
<dbReference type="EMBL" id="CP001712">
    <property type="protein sequence ID" value="EAR16490.1"/>
    <property type="molecule type" value="Genomic_DNA"/>
</dbReference>
<dbReference type="Proteomes" id="UP000009049">
    <property type="component" value="Chromosome"/>
</dbReference>
<evidence type="ECO:0000256" key="1">
    <source>
        <dbReference type="SAM" id="MobiDB-lite"/>
    </source>
</evidence>
<dbReference type="AlphaFoldDB" id="A4CHT2"/>
<proteinExistence type="predicted"/>